<sequence length="116" mass="13714">MSHERRGCIAHHDILHQRPGPSWDQPVQMDFGFAGHPHYKICYRLPIANPDHSEYLGHCPAKPYKFPTIMALQAEFNEIMERQRYNEELDELSDLISPKFVKKKKKKKKKQNKKTD</sequence>
<name>A0A2I1HMV5_9GLOM</name>
<dbReference type="Proteomes" id="UP000234323">
    <property type="component" value="Unassembled WGS sequence"/>
</dbReference>
<keyword evidence="2" id="KW-1185">Reference proteome</keyword>
<dbReference type="EMBL" id="LLXI01004063">
    <property type="protein sequence ID" value="PKY60207.1"/>
    <property type="molecule type" value="Genomic_DNA"/>
</dbReference>
<reference evidence="1 2" key="1">
    <citation type="submission" date="2015-10" db="EMBL/GenBank/DDBJ databases">
        <title>Genome analyses suggest a sexual origin of heterokaryosis in a supposedly ancient asexual fungus.</title>
        <authorList>
            <person name="Ropars J."/>
            <person name="Sedzielewska K."/>
            <person name="Noel J."/>
            <person name="Charron P."/>
            <person name="Farinelli L."/>
            <person name="Marton T."/>
            <person name="Kruger M."/>
            <person name="Pelin A."/>
            <person name="Brachmann A."/>
            <person name="Corradi N."/>
        </authorList>
    </citation>
    <scope>NUCLEOTIDE SEQUENCE [LARGE SCALE GENOMIC DNA]</scope>
    <source>
        <strain evidence="1 2">A4</strain>
    </source>
</reference>
<evidence type="ECO:0000313" key="2">
    <source>
        <dbReference type="Proteomes" id="UP000234323"/>
    </source>
</evidence>
<protein>
    <submittedName>
        <fullName evidence="1">Uncharacterized protein</fullName>
    </submittedName>
</protein>
<evidence type="ECO:0000313" key="1">
    <source>
        <dbReference type="EMBL" id="PKY60207.1"/>
    </source>
</evidence>
<accession>A0A2I1HMV5</accession>
<comment type="caution">
    <text evidence="1">The sequence shown here is derived from an EMBL/GenBank/DDBJ whole genome shotgun (WGS) entry which is preliminary data.</text>
</comment>
<proteinExistence type="predicted"/>
<gene>
    <name evidence="1" type="ORF">RhiirA4_483651</name>
</gene>
<organism evidence="1 2">
    <name type="scientific">Rhizophagus irregularis</name>
    <dbReference type="NCBI Taxonomy" id="588596"/>
    <lineage>
        <taxon>Eukaryota</taxon>
        <taxon>Fungi</taxon>
        <taxon>Fungi incertae sedis</taxon>
        <taxon>Mucoromycota</taxon>
        <taxon>Glomeromycotina</taxon>
        <taxon>Glomeromycetes</taxon>
        <taxon>Glomerales</taxon>
        <taxon>Glomeraceae</taxon>
        <taxon>Rhizophagus</taxon>
    </lineage>
</organism>
<dbReference type="AlphaFoldDB" id="A0A2I1HMV5"/>